<feature type="domain" description="Tyrosine specific protein phosphatases" evidence="2">
    <location>
        <begin position="86"/>
        <end position="153"/>
    </location>
</feature>
<dbReference type="InterPro" id="IPR057023">
    <property type="entry name" value="PTP-SAK"/>
</dbReference>
<name>Q1IRD6_KORVE</name>
<evidence type="ECO:0000256" key="1">
    <source>
        <dbReference type="ARBA" id="ARBA00022801"/>
    </source>
</evidence>
<dbReference type="Pfam" id="PF22784">
    <property type="entry name" value="PTP-SAK"/>
    <property type="match status" value="1"/>
</dbReference>
<dbReference type="EMBL" id="CP000360">
    <property type="protein sequence ID" value="ABF40564.1"/>
    <property type="molecule type" value="Genomic_DNA"/>
</dbReference>
<accession>Q1IRD6</accession>
<dbReference type="HOGENOM" id="CLU_047330_5_2_0"/>
<dbReference type="Gene3D" id="3.90.190.10">
    <property type="entry name" value="Protein tyrosine phosphatase superfamily"/>
    <property type="match status" value="1"/>
</dbReference>
<reference evidence="3 4" key="1">
    <citation type="journal article" date="2009" name="Appl. Environ. Microbiol.">
        <title>Three genomes from the phylum Acidobacteria provide insight into the lifestyles of these microorganisms in soils.</title>
        <authorList>
            <person name="Ward N.L."/>
            <person name="Challacombe J.F."/>
            <person name="Janssen P.H."/>
            <person name="Henrissat B."/>
            <person name="Coutinho P.M."/>
            <person name="Wu M."/>
            <person name="Xie G."/>
            <person name="Haft D.H."/>
            <person name="Sait M."/>
            <person name="Badger J."/>
            <person name="Barabote R.D."/>
            <person name="Bradley B."/>
            <person name="Brettin T.S."/>
            <person name="Brinkac L.M."/>
            <person name="Bruce D."/>
            <person name="Creasy T."/>
            <person name="Daugherty S.C."/>
            <person name="Davidsen T.M."/>
            <person name="DeBoy R.T."/>
            <person name="Detter J.C."/>
            <person name="Dodson R.J."/>
            <person name="Durkin A.S."/>
            <person name="Ganapathy A."/>
            <person name="Gwinn-Giglio M."/>
            <person name="Han C.S."/>
            <person name="Khouri H."/>
            <person name="Kiss H."/>
            <person name="Kothari S.P."/>
            <person name="Madupu R."/>
            <person name="Nelson K.E."/>
            <person name="Nelson W.C."/>
            <person name="Paulsen I."/>
            <person name="Penn K."/>
            <person name="Ren Q."/>
            <person name="Rosovitz M.J."/>
            <person name="Selengut J.D."/>
            <person name="Shrivastava S."/>
            <person name="Sullivan S.A."/>
            <person name="Tapia R."/>
            <person name="Thompson L.S."/>
            <person name="Watkins K.L."/>
            <person name="Yang Q."/>
            <person name="Yu C."/>
            <person name="Zafar N."/>
            <person name="Zhou L."/>
            <person name="Kuske C.R."/>
        </authorList>
    </citation>
    <scope>NUCLEOTIDE SEQUENCE [LARGE SCALE GENOMIC DNA]</scope>
    <source>
        <strain evidence="3 4">Ellin345</strain>
    </source>
</reference>
<protein>
    <submittedName>
        <fullName evidence="3">Dual specificity protein phosphatase</fullName>
    </submittedName>
</protein>
<evidence type="ECO:0000259" key="2">
    <source>
        <dbReference type="PROSITE" id="PS50056"/>
    </source>
</evidence>
<proteinExistence type="predicted"/>
<dbReference type="InterPro" id="IPR050561">
    <property type="entry name" value="PTP"/>
</dbReference>
<dbReference type="STRING" id="204669.Acid345_1562"/>
<evidence type="ECO:0000313" key="4">
    <source>
        <dbReference type="Proteomes" id="UP000002432"/>
    </source>
</evidence>
<evidence type="ECO:0000313" key="3">
    <source>
        <dbReference type="EMBL" id="ABF40564.1"/>
    </source>
</evidence>
<dbReference type="AlphaFoldDB" id="Q1IRD6"/>
<keyword evidence="4" id="KW-1185">Reference proteome</keyword>
<keyword evidence="1" id="KW-0378">Hydrolase</keyword>
<dbReference type="PANTHER" id="PTHR23339">
    <property type="entry name" value="TYROSINE SPECIFIC PROTEIN PHOSPHATASE AND DUAL SPECIFICITY PROTEIN PHOSPHATASE"/>
    <property type="match status" value="1"/>
</dbReference>
<dbReference type="InterPro" id="IPR029021">
    <property type="entry name" value="Prot-tyrosine_phosphatase-like"/>
</dbReference>
<dbReference type="OrthoDB" id="9806482at2"/>
<dbReference type="KEGG" id="aba:Acid345_1562"/>
<dbReference type="EnsemblBacteria" id="ABF40564">
    <property type="protein sequence ID" value="ABF40564"/>
    <property type="gene ID" value="Acid345_1562"/>
</dbReference>
<dbReference type="SUPFAM" id="SSF52799">
    <property type="entry name" value="(Phosphotyrosine protein) phosphatases II"/>
    <property type="match status" value="1"/>
</dbReference>
<dbReference type="FunFam" id="3.90.190.10:FF:000157">
    <property type="entry name" value="Protein-tyrosine phosphatase"/>
    <property type="match status" value="1"/>
</dbReference>
<sequence>MLSPLFAIEGPWSGVLAIAPAPPPEPRLVRALERWQKIGITTILSLLTPGERPGWDNEGEICNELDINFYSLPIRDHSVPRPDEMQKVVDVLTKVEARLKAGERVVAHCFAGIGRSGIATVGLLMIAGIPMEDAIDRVSLARGLNCPETEEQLEWLASFDRYRRLSYT</sequence>
<dbReference type="GO" id="GO:0016791">
    <property type="term" value="F:phosphatase activity"/>
    <property type="evidence" value="ECO:0007669"/>
    <property type="project" value="UniProtKB-ARBA"/>
</dbReference>
<dbReference type="InterPro" id="IPR000387">
    <property type="entry name" value="Tyr_Pase_dom"/>
</dbReference>
<dbReference type="eggNOG" id="COG2453">
    <property type="taxonomic scope" value="Bacteria"/>
</dbReference>
<gene>
    <name evidence="3" type="ordered locus">Acid345_1562</name>
</gene>
<dbReference type="Proteomes" id="UP000002432">
    <property type="component" value="Chromosome"/>
</dbReference>
<organism evidence="3 4">
    <name type="scientific">Koribacter versatilis (strain Ellin345)</name>
    <dbReference type="NCBI Taxonomy" id="204669"/>
    <lineage>
        <taxon>Bacteria</taxon>
        <taxon>Pseudomonadati</taxon>
        <taxon>Acidobacteriota</taxon>
        <taxon>Terriglobia</taxon>
        <taxon>Terriglobales</taxon>
        <taxon>Candidatus Korobacteraceae</taxon>
        <taxon>Candidatus Korobacter</taxon>
    </lineage>
</organism>
<dbReference type="PROSITE" id="PS50056">
    <property type="entry name" value="TYR_PHOSPHATASE_2"/>
    <property type="match status" value="1"/>
</dbReference>
<dbReference type="RefSeq" id="WP_011522366.1">
    <property type="nucleotide sequence ID" value="NC_008009.1"/>
</dbReference>